<keyword evidence="5" id="KW-1185">Reference proteome</keyword>
<keyword evidence="1" id="KW-0808">Transferase</keyword>
<dbReference type="PANTHER" id="PTHR19136:SF81">
    <property type="entry name" value="MOLYBDENUM COFACTOR GUANYLYLTRANSFERASE"/>
    <property type="match status" value="1"/>
</dbReference>
<evidence type="ECO:0000313" key="4">
    <source>
        <dbReference type="EMBL" id="OQO93791.1"/>
    </source>
</evidence>
<accession>A0A1V9A9N7</accession>
<dbReference type="RefSeq" id="WP_081190719.1">
    <property type="nucleotide sequence ID" value="NZ_MWIH01000003.1"/>
</dbReference>
<comment type="caution">
    <text evidence="4">The sequence shown here is derived from an EMBL/GenBank/DDBJ whole genome shotgun (WGS) entry which is preliminary data.</text>
</comment>
<dbReference type="Proteomes" id="UP000192591">
    <property type="component" value="Unassembled WGS sequence"/>
</dbReference>
<dbReference type="Gene3D" id="3.90.550.10">
    <property type="entry name" value="Spore Coat Polysaccharide Biosynthesis Protein SpsA, Chain A"/>
    <property type="match status" value="1"/>
</dbReference>
<gene>
    <name evidence="4" type="ORF">B1813_04485</name>
</gene>
<reference evidence="4 5" key="1">
    <citation type="submission" date="2017-02" db="EMBL/GenBank/DDBJ databases">
        <title>Draft genome of Saccharomonospora sp. 154.</title>
        <authorList>
            <person name="Alonso-Carmona G.S."/>
            <person name="De La Haba R."/>
            <person name="Vera-Gargallo B."/>
            <person name="Sandoval-Trujillo A.H."/>
            <person name="Ramirez-Duran N."/>
            <person name="Ventosa A."/>
        </authorList>
    </citation>
    <scope>NUCLEOTIDE SEQUENCE [LARGE SCALE GENOMIC DNA]</scope>
    <source>
        <strain evidence="4 5">LRS4.154</strain>
    </source>
</reference>
<dbReference type="AlphaFoldDB" id="A0A1V9A9N7"/>
<protein>
    <submittedName>
        <fullName evidence="4">Molybdopterin-guanine dinucleotide biosynthesis protein MobA</fullName>
    </submittedName>
</protein>
<dbReference type="Pfam" id="PF12804">
    <property type="entry name" value="NTP_transf_3"/>
    <property type="match status" value="1"/>
</dbReference>
<evidence type="ECO:0000256" key="1">
    <source>
        <dbReference type="ARBA" id="ARBA00022679"/>
    </source>
</evidence>
<dbReference type="STRING" id="1962155.B1813_04485"/>
<dbReference type="SUPFAM" id="SSF53448">
    <property type="entry name" value="Nucleotide-diphospho-sugar transferases"/>
    <property type="match status" value="1"/>
</dbReference>
<feature type="compositionally biased region" description="Low complexity" evidence="2">
    <location>
        <begin position="104"/>
        <end position="118"/>
    </location>
</feature>
<evidence type="ECO:0000313" key="5">
    <source>
        <dbReference type="Proteomes" id="UP000192591"/>
    </source>
</evidence>
<proteinExistence type="predicted"/>
<dbReference type="InterPro" id="IPR025877">
    <property type="entry name" value="MobA-like_NTP_Trfase"/>
</dbReference>
<dbReference type="PANTHER" id="PTHR19136">
    <property type="entry name" value="MOLYBDENUM COFACTOR GUANYLYLTRANSFERASE"/>
    <property type="match status" value="1"/>
</dbReference>
<organism evidence="4 5">
    <name type="scientific">Saccharomonospora piscinae</name>
    <dbReference type="NCBI Taxonomy" id="687388"/>
    <lineage>
        <taxon>Bacteria</taxon>
        <taxon>Bacillati</taxon>
        <taxon>Actinomycetota</taxon>
        <taxon>Actinomycetes</taxon>
        <taxon>Pseudonocardiales</taxon>
        <taxon>Pseudonocardiaceae</taxon>
        <taxon>Saccharomonospora</taxon>
    </lineage>
</organism>
<feature type="domain" description="MobA-like NTP transferase" evidence="3">
    <location>
        <begin position="15"/>
        <end position="176"/>
    </location>
</feature>
<dbReference type="InterPro" id="IPR029044">
    <property type="entry name" value="Nucleotide-diphossugar_trans"/>
</dbReference>
<sequence>MTEVPSPPVLPGLAGVVLAGGAARRLGGIDKPSLRVEGVPLLVTATTALRAAEPVIVVGPRRPLPADVRWVREEPPGSGPVAALAAALALLDRLAPPSDDMTDASDTTDTTDTTGTSDATGMTVAVLAADLPGVTAHTVARLWSALRGDPAADGALLVDEAGHRQWLTGIWRRAALTTAVPTEPRGASMRGTLGMSSIVEVAALADEARDIDTPEDLRP</sequence>
<evidence type="ECO:0000256" key="2">
    <source>
        <dbReference type="SAM" id="MobiDB-lite"/>
    </source>
</evidence>
<name>A0A1V9A9N7_SACPI</name>
<feature type="region of interest" description="Disordered" evidence="2">
    <location>
        <begin position="96"/>
        <end position="118"/>
    </location>
</feature>
<dbReference type="GO" id="GO:0016779">
    <property type="term" value="F:nucleotidyltransferase activity"/>
    <property type="evidence" value="ECO:0007669"/>
    <property type="project" value="TreeGrafter"/>
</dbReference>
<dbReference type="EMBL" id="MWIH01000003">
    <property type="protein sequence ID" value="OQO93791.1"/>
    <property type="molecule type" value="Genomic_DNA"/>
</dbReference>
<evidence type="ECO:0000259" key="3">
    <source>
        <dbReference type="Pfam" id="PF12804"/>
    </source>
</evidence>